<dbReference type="RefSeq" id="WP_128535599.1">
    <property type="nucleotide sequence ID" value="NZ_SBIW01000009.1"/>
</dbReference>
<organism evidence="1 2">
    <name type="scientific">Mucilaginibacter gilvus</name>
    <dbReference type="NCBI Taxonomy" id="2305909"/>
    <lineage>
        <taxon>Bacteria</taxon>
        <taxon>Pseudomonadati</taxon>
        <taxon>Bacteroidota</taxon>
        <taxon>Sphingobacteriia</taxon>
        <taxon>Sphingobacteriales</taxon>
        <taxon>Sphingobacteriaceae</taxon>
        <taxon>Mucilaginibacter</taxon>
    </lineage>
</organism>
<dbReference type="Proteomes" id="UP000286701">
    <property type="component" value="Unassembled WGS sequence"/>
</dbReference>
<dbReference type="AlphaFoldDB" id="A0A444MJQ2"/>
<accession>A0A444MJQ2</accession>
<gene>
    <name evidence="1" type="ORF">EPL05_19085</name>
</gene>
<keyword evidence="2" id="KW-1185">Reference proteome</keyword>
<evidence type="ECO:0000313" key="1">
    <source>
        <dbReference type="EMBL" id="RWY48552.1"/>
    </source>
</evidence>
<reference evidence="1 2" key="1">
    <citation type="submission" date="2019-01" db="EMBL/GenBank/DDBJ databases">
        <title>Mucilaginibacter antarcticum sp. nov., isolated from antarctic soil.</title>
        <authorList>
            <person name="Yan Y.-Q."/>
            <person name="Du Z.-J."/>
        </authorList>
    </citation>
    <scope>NUCLEOTIDE SEQUENCE [LARGE SCALE GENOMIC DNA]</scope>
    <source>
        <strain evidence="1 2">F01003</strain>
    </source>
</reference>
<protein>
    <submittedName>
        <fullName evidence="1">Uncharacterized protein</fullName>
    </submittedName>
</protein>
<dbReference type="EMBL" id="SBIW01000009">
    <property type="protein sequence ID" value="RWY48552.1"/>
    <property type="molecule type" value="Genomic_DNA"/>
</dbReference>
<name>A0A444MJQ2_9SPHI</name>
<sequence length="101" mass="11441">MSNLDACVDTAIDLAINLPKKWLTADYNIKQRLQNLVFPEGVLYNRETDKCRTPRINFVFLYFAYLKQVMLKSESGIPVLQLNYAAISRLVAGTGIEPITC</sequence>
<proteinExistence type="predicted"/>
<dbReference type="OrthoDB" id="9815006at2"/>
<evidence type="ECO:0000313" key="2">
    <source>
        <dbReference type="Proteomes" id="UP000286701"/>
    </source>
</evidence>
<comment type="caution">
    <text evidence="1">The sequence shown here is derived from an EMBL/GenBank/DDBJ whole genome shotgun (WGS) entry which is preliminary data.</text>
</comment>